<name>A0A160VCV3_9ZZZZ</name>
<evidence type="ECO:0000313" key="1">
    <source>
        <dbReference type="EMBL" id="CUV02480.1"/>
    </source>
</evidence>
<protein>
    <submittedName>
        <fullName evidence="1">Xanthine dehydrogenase, molybdenum binding subunit</fullName>
        <ecNumber evidence="1">1.17.1.4</ecNumber>
    </submittedName>
</protein>
<proteinExistence type="predicted"/>
<dbReference type="SUPFAM" id="SSF56003">
    <property type="entry name" value="Molybdenum cofactor-binding domain"/>
    <property type="match status" value="1"/>
</dbReference>
<dbReference type="EC" id="1.17.1.4" evidence="1"/>
<dbReference type="InterPro" id="IPR037165">
    <property type="entry name" value="AldOxase/xan_DH_Mopterin-bd_sf"/>
</dbReference>
<dbReference type="AlphaFoldDB" id="A0A160VCV3"/>
<sequence length="61" mass="6117">MVLESDSGPGPYNAKGIGENPCGAIAPAIANAVRDAVGARIKHLPITAEKGFQALAEGEDG</sequence>
<dbReference type="GO" id="GO:0004854">
    <property type="term" value="F:xanthine dehydrogenase activity"/>
    <property type="evidence" value="ECO:0007669"/>
    <property type="project" value="UniProtKB-EC"/>
</dbReference>
<dbReference type="EMBL" id="FAXA01000264">
    <property type="protein sequence ID" value="CUV02480.1"/>
    <property type="molecule type" value="Genomic_DNA"/>
</dbReference>
<reference evidence="1" key="1">
    <citation type="submission" date="2015-10" db="EMBL/GenBank/DDBJ databases">
        <authorList>
            <person name="Gilbert D.G."/>
        </authorList>
    </citation>
    <scope>NUCLEOTIDE SEQUENCE</scope>
</reference>
<dbReference type="Gene3D" id="3.30.365.10">
    <property type="entry name" value="Aldehyde oxidase/xanthine dehydrogenase, molybdopterin binding domain"/>
    <property type="match status" value="1"/>
</dbReference>
<gene>
    <name evidence="1" type="ORF">MGWOODY_Clf112</name>
</gene>
<organism evidence="1">
    <name type="scientific">hydrothermal vent metagenome</name>
    <dbReference type="NCBI Taxonomy" id="652676"/>
    <lineage>
        <taxon>unclassified sequences</taxon>
        <taxon>metagenomes</taxon>
        <taxon>ecological metagenomes</taxon>
    </lineage>
</organism>
<keyword evidence="1" id="KW-0560">Oxidoreductase</keyword>
<accession>A0A160VCV3</accession>